<dbReference type="PANTHER" id="PTHR30336">
    <property type="entry name" value="INNER MEMBRANE PROTEIN, PROBABLE PERMEASE"/>
    <property type="match status" value="1"/>
</dbReference>
<dbReference type="GO" id="GO:0043164">
    <property type="term" value="P:Gram-negative-bacterium-type cell wall biogenesis"/>
    <property type="evidence" value="ECO:0007669"/>
    <property type="project" value="TreeGrafter"/>
</dbReference>
<accession>A0A4U1BFI7</accession>
<dbReference type="RefSeq" id="WP_136852546.1">
    <property type="nucleotide sequence ID" value="NZ_SWCI01000003.1"/>
</dbReference>
<sequence>MLGFWIKKAVSALLLPIPLATLLILAGLWCRRRHPRLGRPLIVAGPALLLFLSSSFGSQWLARPLERKYPLWRDVPVQVVMVLGSGHDSSVSPLPQQRLSDTALARLTEGVRLARRYPQASLVFSGWRDFDPNAHAQVMAEAAVALGVAPERIVTIPDALDTAMEARLLRRRVGAAEVALVTSATHMPRAMRLFRQQGIRAKPAPTDFIGREGAWWRFSASNLLTSERALHEYLGLCWHQLASLWRPASADAT</sequence>
<feature type="transmembrane region" description="Helical" evidence="1">
    <location>
        <begin position="41"/>
        <end position="61"/>
    </location>
</feature>
<keyword evidence="4" id="KW-1185">Reference proteome</keyword>
<dbReference type="Proteomes" id="UP000305674">
    <property type="component" value="Unassembled WGS sequence"/>
</dbReference>
<comment type="caution">
    <text evidence="3">The sequence shown here is derived from an EMBL/GenBank/DDBJ whole genome shotgun (WGS) entry which is preliminary data.</text>
</comment>
<feature type="domain" description="DUF218" evidence="2">
    <location>
        <begin position="78"/>
        <end position="235"/>
    </location>
</feature>
<protein>
    <submittedName>
        <fullName evidence="3">YdcF family protein</fullName>
    </submittedName>
</protein>
<dbReference type="CDD" id="cd06259">
    <property type="entry name" value="YdcF-like"/>
    <property type="match status" value="1"/>
</dbReference>
<keyword evidence="1" id="KW-1133">Transmembrane helix</keyword>
<dbReference type="OrthoDB" id="9809813at2"/>
<dbReference type="Pfam" id="PF02698">
    <property type="entry name" value="DUF218"/>
    <property type="match status" value="1"/>
</dbReference>
<keyword evidence="1" id="KW-0472">Membrane</keyword>
<feature type="transmembrane region" description="Helical" evidence="1">
    <location>
        <begin position="12"/>
        <end position="29"/>
    </location>
</feature>
<reference evidence="3 4" key="1">
    <citation type="submission" date="2019-04" db="EMBL/GenBank/DDBJ databases">
        <authorList>
            <person name="Hwang J.C."/>
        </authorList>
    </citation>
    <scope>NUCLEOTIDE SEQUENCE [LARGE SCALE GENOMIC DNA]</scope>
    <source>
        <strain evidence="3 4">IMCC35001</strain>
    </source>
</reference>
<evidence type="ECO:0000313" key="4">
    <source>
        <dbReference type="Proteomes" id="UP000305674"/>
    </source>
</evidence>
<dbReference type="InterPro" id="IPR051599">
    <property type="entry name" value="Cell_Envelope_Assoc"/>
</dbReference>
<keyword evidence="1" id="KW-0812">Transmembrane</keyword>
<dbReference type="EMBL" id="SWCI01000003">
    <property type="protein sequence ID" value="TKB49998.1"/>
    <property type="molecule type" value="Genomic_DNA"/>
</dbReference>
<proteinExistence type="predicted"/>
<evidence type="ECO:0000259" key="2">
    <source>
        <dbReference type="Pfam" id="PF02698"/>
    </source>
</evidence>
<dbReference type="InterPro" id="IPR003848">
    <property type="entry name" value="DUF218"/>
</dbReference>
<gene>
    <name evidence="3" type="ORF">FCL40_07565</name>
</gene>
<dbReference type="AlphaFoldDB" id="A0A4U1BFI7"/>
<dbReference type="GO" id="GO:0000270">
    <property type="term" value="P:peptidoglycan metabolic process"/>
    <property type="evidence" value="ECO:0007669"/>
    <property type="project" value="TreeGrafter"/>
</dbReference>
<evidence type="ECO:0000256" key="1">
    <source>
        <dbReference type="SAM" id="Phobius"/>
    </source>
</evidence>
<name>A0A4U1BFI7_9GAMM</name>
<organism evidence="3 4">
    <name type="scientific">Ferrimonas sediminicola</name>
    <dbReference type="NCBI Taxonomy" id="2569538"/>
    <lineage>
        <taxon>Bacteria</taxon>
        <taxon>Pseudomonadati</taxon>
        <taxon>Pseudomonadota</taxon>
        <taxon>Gammaproteobacteria</taxon>
        <taxon>Alteromonadales</taxon>
        <taxon>Ferrimonadaceae</taxon>
        <taxon>Ferrimonas</taxon>
    </lineage>
</organism>
<dbReference type="PANTHER" id="PTHR30336:SF4">
    <property type="entry name" value="ENVELOPE BIOGENESIS FACTOR ELYC"/>
    <property type="match status" value="1"/>
</dbReference>
<evidence type="ECO:0000313" key="3">
    <source>
        <dbReference type="EMBL" id="TKB49998.1"/>
    </source>
</evidence>
<dbReference type="GO" id="GO:0005886">
    <property type="term" value="C:plasma membrane"/>
    <property type="evidence" value="ECO:0007669"/>
    <property type="project" value="TreeGrafter"/>
</dbReference>